<name>A0ABD2ZVA7_9GENT</name>
<gene>
    <name evidence="1" type="ORF">ACH5RR_016190</name>
</gene>
<proteinExistence type="predicted"/>
<dbReference type="AlphaFoldDB" id="A0ABD2ZVA7"/>
<dbReference type="PANTHER" id="PTHR32444:SF198">
    <property type="entry name" value="BULB-TYPE LECTIN DOMAIN-CONTAINING PROTEIN"/>
    <property type="match status" value="1"/>
</dbReference>
<keyword evidence="2" id="KW-1185">Reference proteome</keyword>
<dbReference type="EMBL" id="JBJUIK010000007">
    <property type="protein sequence ID" value="KAL3523356.1"/>
    <property type="molecule type" value="Genomic_DNA"/>
</dbReference>
<evidence type="ECO:0000313" key="1">
    <source>
        <dbReference type="EMBL" id="KAL3523356.1"/>
    </source>
</evidence>
<protein>
    <submittedName>
        <fullName evidence="1">Uncharacterized protein</fullName>
    </submittedName>
</protein>
<reference evidence="1 2" key="1">
    <citation type="submission" date="2024-11" db="EMBL/GenBank/DDBJ databases">
        <title>A near-complete genome assembly of Cinchona calisaya.</title>
        <authorList>
            <person name="Lian D.C."/>
            <person name="Zhao X.W."/>
            <person name="Wei L."/>
        </authorList>
    </citation>
    <scope>NUCLEOTIDE SEQUENCE [LARGE SCALE GENOMIC DNA]</scope>
    <source>
        <tissue evidence="1">Nenye</tissue>
    </source>
</reference>
<dbReference type="Proteomes" id="UP001630127">
    <property type="component" value="Unassembled WGS sequence"/>
</dbReference>
<accession>A0ABD2ZVA7</accession>
<organism evidence="1 2">
    <name type="scientific">Cinchona calisaya</name>
    <dbReference type="NCBI Taxonomy" id="153742"/>
    <lineage>
        <taxon>Eukaryota</taxon>
        <taxon>Viridiplantae</taxon>
        <taxon>Streptophyta</taxon>
        <taxon>Embryophyta</taxon>
        <taxon>Tracheophyta</taxon>
        <taxon>Spermatophyta</taxon>
        <taxon>Magnoliopsida</taxon>
        <taxon>eudicotyledons</taxon>
        <taxon>Gunneridae</taxon>
        <taxon>Pentapetalae</taxon>
        <taxon>asterids</taxon>
        <taxon>lamiids</taxon>
        <taxon>Gentianales</taxon>
        <taxon>Rubiaceae</taxon>
        <taxon>Cinchonoideae</taxon>
        <taxon>Cinchoneae</taxon>
        <taxon>Cinchona</taxon>
    </lineage>
</organism>
<comment type="caution">
    <text evidence="1">The sequence shown here is derived from an EMBL/GenBank/DDBJ whole genome shotgun (WGS) entry which is preliminary data.</text>
</comment>
<evidence type="ECO:0000313" key="2">
    <source>
        <dbReference type="Proteomes" id="UP001630127"/>
    </source>
</evidence>
<sequence>MELLVQSMRLNARTIGEKIKLASWRNPSDPSLGSFSAGGNSNQHPQFFVRYNDKPHWRSGPWTGIVFVGIPGINSSYGRRVALVNDDSRSSYFFYIYANDSSIL</sequence>
<dbReference type="PANTHER" id="PTHR32444">
    <property type="entry name" value="BULB-TYPE LECTIN DOMAIN-CONTAINING PROTEIN"/>
    <property type="match status" value="1"/>
</dbReference>